<dbReference type="GO" id="GO:0016787">
    <property type="term" value="F:hydrolase activity"/>
    <property type="evidence" value="ECO:0007669"/>
    <property type="project" value="UniProtKB-KW"/>
</dbReference>
<dbReference type="STRING" id="1416801.SAMN05192553_10627"/>
<keyword evidence="2" id="KW-0378">Hydrolase</keyword>
<keyword evidence="3" id="KW-1185">Reference proteome</keyword>
<dbReference type="InterPro" id="IPR006680">
    <property type="entry name" value="Amidohydro-rel"/>
</dbReference>
<organism evidence="2 3">
    <name type="scientific">Cyclobacterium xiamenense</name>
    <dbReference type="NCBI Taxonomy" id="1297121"/>
    <lineage>
        <taxon>Bacteria</taxon>
        <taxon>Pseudomonadati</taxon>
        <taxon>Bacteroidota</taxon>
        <taxon>Cytophagia</taxon>
        <taxon>Cytophagales</taxon>
        <taxon>Cyclobacteriaceae</taxon>
        <taxon>Cyclobacterium</taxon>
    </lineage>
</organism>
<dbReference type="AlphaFoldDB" id="A0A1H7A560"/>
<evidence type="ECO:0000259" key="1">
    <source>
        <dbReference type="Pfam" id="PF04909"/>
    </source>
</evidence>
<accession>A0A1H7A560</accession>
<name>A0A1H7A560_9BACT</name>
<dbReference type="SUPFAM" id="SSF51556">
    <property type="entry name" value="Metallo-dependent hydrolases"/>
    <property type="match status" value="1"/>
</dbReference>
<proteinExistence type="predicted"/>
<gene>
    <name evidence="2" type="ORF">SAMN05192553_10627</name>
</gene>
<evidence type="ECO:0000313" key="3">
    <source>
        <dbReference type="Proteomes" id="UP000199403"/>
    </source>
</evidence>
<dbReference type="Proteomes" id="UP000199403">
    <property type="component" value="Unassembled WGS sequence"/>
</dbReference>
<dbReference type="EMBL" id="FNZH01000006">
    <property type="protein sequence ID" value="SEJ60721.1"/>
    <property type="molecule type" value="Genomic_DNA"/>
</dbReference>
<evidence type="ECO:0000313" key="2">
    <source>
        <dbReference type="EMBL" id="SEJ60721.1"/>
    </source>
</evidence>
<protein>
    <submittedName>
        <fullName evidence="2">Amidohydrolase</fullName>
    </submittedName>
</protein>
<sequence length="384" mass="44479">MKTTTKIGKPFVFSFCLFTLTFCCQSPKSNHVTPEIMEESYYSLEDFDRIEKIDAHVHLRTDFDTVFIRQAARDKFRLLNVSVYTSPKLTPEAQENFSLKLIGEYPDIVTYGTTFSLEGFTNNDWERKTLDYLEKSIGRGAIAVKVWKNIGMELKNEKDELVMITDPAFDSILQLLVEKNITLLGHLGEPKNTWLPLEEMTVQGDRDYFRENPRYHMYQFPDLPSYEEQIAARDQLLANNPDLRFVGAHLGSLEYDVNELAKRLDSFPNMAVDMAERISHLQHQAVTNWEGVRDFIITYQDRLLYGTDLRAGASDIQAKGLTEPEEISEHAHQVWLRHWQFFTGDQEMQVPKVTGTFNGLKLPKTVVDKIYRTNAEKWYPGILQ</sequence>
<feature type="domain" description="Amidohydrolase-related" evidence="1">
    <location>
        <begin position="125"/>
        <end position="380"/>
    </location>
</feature>
<dbReference type="Pfam" id="PF04909">
    <property type="entry name" value="Amidohydro_2"/>
    <property type="match status" value="1"/>
</dbReference>
<reference evidence="3" key="1">
    <citation type="submission" date="2016-10" db="EMBL/GenBank/DDBJ databases">
        <authorList>
            <person name="Varghese N."/>
            <person name="Submissions S."/>
        </authorList>
    </citation>
    <scope>NUCLEOTIDE SEQUENCE [LARGE SCALE GENOMIC DNA]</scope>
    <source>
        <strain evidence="3">IBRC-M 10761</strain>
    </source>
</reference>
<dbReference type="Gene3D" id="3.20.20.140">
    <property type="entry name" value="Metal-dependent hydrolases"/>
    <property type="match status" value="1"/>
</dbReference>
<dbReference type="InterPro" id="IPR032466">
    <property type="entry name" value="Metal_Hydrolase"/>
</dbReference>